<organism evidence="2 3">
    <name type="scientific">Actinoallomurus acaciae</name>
    <dbReference type="NCBI Taxonomy" id="502577"/>
    <lineage>
        <taxon>Bacteria</taxon>
        <taxon>Bacillati</taxon>
        <taxon>Actinomycetota</taxon>
        <taxon>Actinomycetes</taxon>
        <taxon>Streptosporangiales</taxon>
        <taxon>Thermomonosporaceae</taxon>
        <taxon>Actinoallomurus</taxon>
    </lineage>
</organism>
<reference evidence="2 3" key="1">
    <citation type="submission" date="2024-09" db="EMBL/GenBank/DDBJ databases">
        <authorList>
            <person name="Sun Q."/>
            <person name="Mori K."/>
        </authorList>
    </citation>
    <scope>NUCLEOTIDE SEQUENCE [LARGE SCALE GENOMIC DNA]</scope>
    <source>
        <strain evidence="2 3">TBRC 0563</strain>
    </source>
</reference>
<protein>
    <submittedName>
        <fullName evidence="2">Uncharacterized protein</fullName>
    </submittedName>
</protein>
<evidence type="ECO:0000256" key="1">
    <source>
        <dbReference type="SAM" id="MobiDB-lite"/>
    </source>
</evidence>
<dbReference type="EMBL" id="JBHLZP010000063">
    <property type="protein sequence ID" value="MFB9832844.1"/>
    <property type="molecule type" value="Genomic_DNA"/>
</dbReference>
<evidence type="ECO:0000313" key="3">
    <source>
        <dbReference type="Proteomes" id="UP001589627"/>
    </source>
</evidence>
<gene>
    <name evidence="2" type="ORF">ACFFNX_11685</name>
</gene>
<evidence type="ECO:0000313" key="2">
    <source>
        <dbReference type="EMBL" id="MFB9832844.1"/>
    </source>
</evidence>
<dbReference type="Proteomes" id="UP001589627">
    <property type="component" value="Unassembled WGS sequence"/>
</dbReference>
<accession>A0ABV5YCT4</accession>
<dbReference type="RefSeq" id="WP_378199310.1">
    <property type="nucleotide sequence ID" value="NZ_JBHLZP010000063.1"/>
</dbReference>
<sequence length="148" mass="17375">MKPRDRVHRRQGHRCADDAGNRGTITGIDQRGPDWASTLVTVRSDDETQDTYQAEEFHRIWWLVPRWEPDALSWWPDIPRAAPSGRPIRTLDTAETRQYRYRLAGSAGRWFIIREPAQPSVEETVLRTRFFPNQRIAYEVFVHLAFEA</sequence>
<name>A0ABV5YCT4_9ACTN</name>
<keyword evidence="3" id="KW-1185">Reference proteome</keyword>
<proteinExistence type="predicted"/>
<feature type="compositionally biased region" description="Basic residues" evidence="1">
    <location>
        <begin position="1"/>
        <end position="13"/>
    </location>
</feature>
<feature type="region of interest" description="Disordered" evidence="1">
    <location>
        <begin position="1"/>
        <end position="30"/>
    </location>
</feature>
<comment type="caution">
    <text evidence="2">The sequence shown here is derived from an EMBL/GenBank/DDBJ whole genome shotgun (WGS) entry which is preliminary data.</text>
</comment>